<keyword evidence="1" id="KW-1133">Transmembrane helix</keyword>
<keyword evidence="1" id="KW-0472">Membrane</keyword>
<protein>
    <recommendedName>
        <fullName evidence="4">Phage holin, LL-H family</fullName>
    </recommendedName>
</protein>
<comment type="caution">
    <text evidence="2">The sequence shown here is derived from an EMBL/GenBank/DDBJ whole genome shotgun (WGS) entry which is preliminary data.</text>
</comment>
<proteinExistence type="predicted"/>
<keyword evidence="1" id="KW-0812">Transmembrane</keyword>
<organism evidence="2 3">
    <name type="scientific">Anaerotruncus colihominis</name>
    <dbReference type="NCBI Taxonomy" id="169435"/>
    <lineage>
        <taxon>Bacteria</taxon>
        <taxon>Bacillati</taxon>
        <taxon>Bacillota</taxon>
        <taxon>Clostridia</taxon>
        <taxon>Eubacteriales</taxon>
        <taxon>Oscillospiraceae</taxon>
        <taxon>Anaerotruncus</taxon>
    </lineage>
</organism>
<dbReference type="Proteomes" id="UP000196386">
    <property type="component" value="Unassembled WGS sequence"/>
</dbReference>
<dbReference type="EMBL" id="NFKP01000013">
    <property type="protein sequence ID" value="OUP68901.1"/>
    <property type="molecule type" value="Genomic_DNA"/>
</dbReference>
<reference evidence="3" key="1">
    <citation type="submission" date="2017-04" db="EMBL/GenBank/DDBJ databases">
        <title>Function of individual gut microbiota members based on whole genome sequencing of pure cultures obtained from chicken caecum.</title>
        <authorList>
            <person name="Medvecky M."/>
            <person name="Cejkova D."/>
            <person name="Polansky O."/>
            <person name="Karasova D."/>
            <person name="Kubasova T."/>
            <person name="Cizek A."/>
            <person name="Rychlik I."/>
        </authorList>
    </citation>
    <scope>NUCLEOTIDE SEQUENCE [LARGE SCALE GENOMIC DNA]</scope>
    <source>
        <strain evidence="3">An175</strain>
    </source>
</reference>
<dbReference type="AlphaFoldDB" id="A0A1Y4N3C2"/>
<evidence type="ECO:0000313" key="3">
    <source>
        <dbReference type="Proteomes" id="UP000196386"/>
    </source>
</evidence>
<dbReference type="RefSeq" id="WP_087301574.1">
    <property type="nucleotide sequence ID" value="NZ_NFKP01000013.1"/>
</dbReference>
<gene>
    <name evidence="2" type="ORF">B5F11_11140</name>
</gene>
<evidence type="ECO:0000256" key="1">
    <source>
        <dbReference type="SAM" id="Phobius"/>
    </source>
</evidence>
<feature type="transmembrane region" description="Helical" evidence="1">
    <location>
        <begin position="6"/>
        <end position="27"/>
    </location>
</feature>
<evidence type="ECO:0000313" key="2">
    <source>
        <dbReference type="EMBL" id="OUP68901.1"/>
    </source>
</evidence>
<dbReference type="InterPro" id="IPR010026">
    <property type="entry name" value="Phage_holin_LL-H"/>
</dbReference>
<name>A0A1Y4N3C2_9FIRM</name>
<sequence length="192" mass="21344">MYDITPIIEAVAALIAALITAFLVPYIKSKTTAEQQKEINAWVKIAVSAAEQIYTGSGRGEEKKEYVINRLREHGITVDEAKLDALIEAAVYELNTNGIVPVIGIPDAVVTTTIETTTETPRRNNTMSEQRKKPQLNMRYYNGEIDDDLPYVGELHYDEETGLIYDEDGDVVDEKTLDAMLDGDGKGDDEDE</sequence>
<evidence type="ECO:0008006" key="4">
    <source>
        <dbReference type="Google" id="ProtNLM"/>
    </source>
</evidence>
<accession>A0A1Y4N3C2</accession>
<dbReference type="Pfam" id="PF09682">
    <property type="entry name" value="Phage_holin_6_1"/>
    <property type="match status" value="1"/>
</dbReference>